<dbReference type="GO" id="GO:0005524">
    <property type="term" value="F:ATP binding"/>
    <property type="evidence" value="ECO:0007669"/>
    <property type="project" value="UniProtKB-UniRule"/>
</dbReference>
<evidence type="ECO:0000256" key="13">
    <source>
        <dbReference type="HAMAP-Rule" id="MF_00328"/>
    </source>
</evidence>
<keyword evidence="9 13" id="KW-0418">Kinase</keyword>
<dbReference type="InterPro" id="IPR020590">
    <property type="entry name" value="Guanylate_kinase_CS"/>
</dbReference>
<dbReference type="EC" id="2.7.4.8" evidence="4 13"/>
<evidence type="ECO:0000256" key="11">
    <source>
        <dbReference type="ARBA" id="ARBA00030128"/>
    </source>
</evidence>
<gene>
    <name evidence="13" type="primary">gmk</name>
    <name evidence="15" type="ORF">COB13_17545</name>
</gene>
<evidence type="ECO:0000256" key="10">
    <source>
        <dbReference type="ARBA" id="ARBA00022840"/>
    </source>
</evidence>
<organism evidence="15">
    <name type="scientific">OCS116 cluster bacterium</name>
    <dbReference type="NCBI Taxonomy" id="2030921"/>
    <lineage>
        <taxon>Bacteria</taxon>
        <taxon>Pseudomonadati</taxon>
        <taxon>Pseudomonadota</taxon>
        <taxon>Alphaproteobacteria</taxon>
        <taxon>OCS116 cluster</taxon>
    </lineage>
</organism>
<evidence type="ECO:0000256" key="4">
    <source>
        <dbReference type="ARBA" id="ARBA00012961"/>
    </source>
</evidence>
<dbReference type="SMART" id="SM00072">
    <property type="entry name" value="GuKc"/>
    <property type="match status" value="1"/>
</dbReference>
<comment type="catalytic activity">
    <reaction evidence="12 13">
        <text>GMP + ATP = GDP + ADP</text>
        <dbReference type="Rhea" id="RHEA:20780"/>
        <dbReference type="ChEBI" id="CHEBI:30616"/>
        <dbReference type="ChEBI" id="CHEBI:58115"/>
        <dbReference type="ChEBI" id="CHEBI:58189"/>
        <dbReference type="ChEBI" id="CHEBI:456216"/>
        <dbReference type="EC" id="2.7.4.8"/>
    </reaction>
</comment>
<evidence type="ECO:0000256" key="2">
    <source>
        <dbReference type="ARBA" id="ARBA00004496"/>
    </source>
</evidence>
<proteinExistence type="inferred from homology"/>
<dbReference type="Gene3D" id="3.30.63.10">
    <property type="entry name" value="Guanylate Kinase phosphate binding domain"/>
    <property type="match status" value="1"/>
</dbReference>
<evidence type="ECO:0000256" key="6">
    <source>
        <dbReference type="ARBA" id="ARBA00022490"/>
    </source>
</evidence>
<accession>A0A2A4YPN0</accession>
<evidence type="ECO:0000256" key="9">
    <source>
        <dbReference type="ARBA" id="ARBA00022777"/>
    </source>
</evidence>
<feature type="binding site" evidence="13">
    <location>
        <begin position="17"/>
        <end position="24"/>
    </location>
    <ligand>
        <name>ATP</name>
        <dbReference type="ChEBI" id="CHEBI:30616"/>
    </ligand>
</feature>
<dbReference type="PANTHER" id="PTHR23117:SF13">
    <property type="entry name" value="GUANYLATE KINASE"/>
    <property type="match status" value="1"/>
</dbReference>
<feature type="domain" description="Guanylate kinase-like" evidence="14">
    <location>
        <begin position="10"/>
        <end position="189"/>
    </location>
</feature>
<dbReference type="InterPro" id="IPR017665">
    <property type="entry name" value="Guanylate_kinase"/>
</dbReference>
<dbReference type="InterPro" id="IPR027417">
    <property type="entry name" value="P-loop_NTPase"/>
</dbReference>
<dbReference type="GO" id="GO:0004385">
    <property type="term" value="F:GMP kinase activity"/>
    <property type="evidence" value="ECO:0007669"/>
    <property type="project" value="UniProtKB-UniRule"/>
</dbReference>
<name>A0A2A4YPN0_9PROT</name>
<dbReference type="Pfam" id="PF00625">
    <property type="entry name" value="Guanylate_kin"/>
    <property type="match status" value="1"/>
</dbReference>
<dbReference type="CDD" id="cd00071">
    <property type="entry name" value="GMPK"/>
    <property type="match status" value="1"/>
</dbReference>
<dbReference type="InterPro" id="IPR008144">
    <property type="entry name" value="Guanylate_kin-like_dom"/>
</dbReference>
<dbReference type="EMBL" id="NVUS01000043">
    <property type="protein sequence ID" value="PCI96469.1"/>
    <property type="molecule type" value="Genomic_DNA"/>
</dbReference>
<dbReference type="AlphaFoldDB" id="A0A2A4YPN0"/>
<dbReference type="HAMAP" id="MF_00328">
    <property type="entry name" value="Guanylate_kinase"/>
    <property type="match status" value="1"/>
</dbReference>
<sequence length="218" mass="25000">MEKSEIKNRGVMLVISSPSGAGKSTLTKLLMHDDDNITLSISATTRQARPGEVEGKDYFFLNHDEFRAKIDNDEMLEWASVFGNLYGTPKEPVYKALDEGKDVLFDIDWQGTQQLHAKAQKDLVRVFILPPTASALEQRLHARAQDSLDVINSRMKGASRELEHWAEYDYIVINDDLKISEQKLKAILYAEKQKRNRQQGLVEFVRDMQGELRLKFED</sequence>
<evidence type="ECO:0000259" key="14">
    <source>
        <dbReference type="PROSITE" id="PS50052"/>
    </source>
</evidence>
<evidence type="ECO:0000256" key="7">
    <source>
        <dbReference type="ARBA" id="ARBA00022679"/>
    </source>
</evidence>
<dbReference type="FunFam" id="3.30.63.10:FF:000005">
    <property type="entry name" value="Guanylate kinase"/>
    <property type="match status" value="1"/>
</dbReference>
<evidence type="ECO:0000256" key="3">
    <source>
        <dbReference type="ARBA" id="ARBA00005790"/>
    </source>
</evidence>
<reference evidence="15" key="2">
    <citation type="journal article" date="2018" name="ISME J.">
        <title>A dynamic microbial community with high functional redundancy inhabits the cold, oxic subseafloor aquifer.</title>
        <authorList>
            <person name="Tully B.J."/>
            <person name="Wheat C.G."/>
            <person name="Glazer B.T."/>
            <person name="Huber J.A."/>
        </authorList>
    </citation>
    <scope>NUCLEOTIDE SEQUENCE</scope>
    <source>
        <strain evidence="15">NORP83</strain>
    </source>
</reference>
<dbReference type="Gene3D" id="3.40.50.300">
    <property type="entry name" value="P-loop containing nucleotide triphosphate hydrolases"/>
    <property type="match status" value="1"/>
</dbReference>
<comment type="similarity">
    <text evidence="3 13">Belongs to the guanylate kinase family.</text>
</comment>
<dbReference type="GO" id="GO:0005829">
    <property type="term" value="C:cytosol"/>
    <property type="evidence" value="ECO:0007669"/>
    <property type="project" value="TreeGrafter"/>
</dbReference>
<comment type="subcellular location">
    <subcellularLocation>
        <location evidence="2 13">Cytoplasm</location>
    </subcellularLocation>
</comment>
<evidence type="ECO:0000313" key="15">
    <source>
        <dbReference type="EMBL" id="PCI96469.1"/>
    </source>
</evidence>
<evidence type="ECO:0000256" key="5">
    <source>
        <dbReference type="ARBA" id="ARBA00016296"/>
    </source>
</evidence>
<protein>
    <recommendedName>
        <fullName evidence="5 13">Guanylate kinase</fullName>
        <ecNumber evidence="4 13">2.7.4.8</ecNumber>
    </recommendedName>
    <alternativeName>
        <fullName evidence="11 13">GMP kinase</fullName>
    </alternativeName>
</protein>
<keyword evidence="6 13" id="KW-0963">Cytoplasm</keyword>
<keyword evidence="7 13" id="KW-0808">Transferase</keyword>
<evidence type="ECO:0000256" key="12">
    <source>
        <dbReference type="ARBA" id="ARBA00048594"/>
    </source>
</evidence>
<dbReference type="PROSITE" id="PS00856">
    <property type="entry name" value="GUANYLATE_KINASE_1"/>
    <property type="match status" value="1"/>
</dbReference>
<dbReference type="PANTHER" id="PTHR23117">
    <property type="entry name" value="GUANYLATE KINASE-RELATED"/>
    <property type="match status" value="1"/>
</dbReference>
<evidence type="ECO:0000256" key="8">
    <source>
        <dbReference type="ARBA" id="ARBA00022741"/>
    </source>
</evidence>
<dbReference type="NCBIfam" id="TIGR03263">
    <property type="entry name" value="guanyl_kin"/>
    <property type="match status" value="1"/>
</dbReference>
<comment type="function">
    <text evidence="1 13">Essential for recycling GMP and indirectly, cGMP.</text>
</comment>
<keyword evidence="10 13" id="KW-0067">ATP-binding</keyword>
<reference key="1">
    <citation type="submission" date="2017-08" db="EMBL/GenBank/DDBJ databases">
        <title>A dynamic microbial community with high functional redundancy inhabits the cold, oxic subseafloor aquifer.</title>
        <authorList>
            <person name="Tully B.J."/>
            <person name="Wheat C.G."/>
            <person name="Glazer B.T."/>
            <person name="Huber J.A."/>
        </authorList>
    </citation>
    <scope>NUCLEOTIDE SEQUENCE [LARGE SCALE GENOMIC DNA]</scope>
</reference>
<comment type="caution">
    <text evidence="15">The sequence shown here is derived from an EMBL/GenBank/DDBJ whole genome shotgun (WGS) entry which is preliminary data.</text>
</comment>
<dbReference type="PROSITE" id="PS50052">
    <property type="entry name" value="GUANYLATE_KINASE_2"/>
    <property type="match status" value="1"/>
</dbReference>
<dbReference type="SUPFAM" id="SSF52540">
    <property type="entry name" value="P-loop containing nucleoside triphosphate hydrolases"/>
    <property type="match status" value="1"/>
</dbReference>
<dbReference type="InterPro" id="IPR008145">
    <property type="entry name" value="GK/Ca_channel_bsu"/>
</dbReference>
<evidence type="ECO:0000256" key="1">
    <source>
        <dbReference type="ARBA" id="ARBA00003531"/>
    </source>
</evidence>
<keyword evidence="8 13" id="KW-0547">Nucleotide-binding</keyword>